<protein>
    <submittedName>
        <fullName evidence="1">Uncharacterized protein</fullName>
    </submittedName>
</protein>
<dbReference type="RefSeq" id="XP_013243743.1">
    <property type="nucleotide sequence ID" value="XM_013388289.1"/>
</dbReference>
<reference evidence="1 2" key="1">
    <citation type="submission" date="2014-05" db="EMBL/GenBank/DDBJ databases">
        <title>Draft genome sequence of a rare smut relative, Tilletiaria anomala UBC 951.</title>
        <authorList>
            <consortium name="DOE Joint Genome Institute"/>
            <person name="Toome M."/>
            <person name="Kuo A."/>
            <person name="Henrissat B."/>
            <person name="Lipzen A."/>
            <person name="Tritt A."/>
            <person name="Yoshinaga Y."/>
            <person name="Zane M."/>
            <person name="Barry K."/>
            <person name="Grigoriev I.V."/>
            <person name="Spatafora J.W."/>
            <person name="Aimea M.C."/>
        </authorList>
    </citation>
    <scope>NUCLEOTIDE SEQUENCE [LARGE SCALE GENOMIC DNA]</scope>
    <source>
        <strain evidence="1 2">UBC 951</strain>
    </source>
</reference>
<proteinExistence type="predicted"/>
<gene>
    <name evidence="1" type="ORF">K437DRAFT_262559</name>
</gene>
<dbReference type="OrthoDB" id="1716816at2759"/>
<evidence type="ECO:0000313" key="2">
    <source>
        <dbReference type="Proteomes" id="UP000027361"/>
    </source>
</evidence>
<dbReference type="HOGENOM" id="CLU_1103408_0_0_1"/>
<accession>A0A066VZ56</accession>
<organism evidence="1 2">
    <name type="scientific">Tilletiaria anomala (strain ATCC 24038 / CBS 436.72 / UBC 951)</name>
    <dbReference type="NCBI Taxonomy" id="1037660"/>
    <lineage>
        <taxon>Eukaryota</taxon>
        <taxon>Fungi</taxon>
        <taxon>Dikarya</taxon>
        <taxon>Basidiomycota</taxon>
        <taxon>Ustilaginomycotina</taxon>
        <taxon>Exobasidiomycetes</taxon>
        <taxon>Georgefischeriales</taxon>
        <taxon>Tilletiariaceae</taxon>
        <taxon>Tilletiaria</taxon>
    </lineage>
</organism>
<dbReference type="STRING" id="1037660.A0A066VZ56"/>
<dbReference type="InParanoid" id="A0A066VZ56"/>
<keyword evidence="2" id="KW-1185">Reference proteome</keyword>
<dbReference type="AlphaFoldDB" id="A0A066VZ56"/>
<dbReference type="Proteomes" id="UP000027361">
    <property type="component" value="Unassembled WGS sequence"/>
</dbReference>
<sequence length="252" mass="28956">MRFYQFKRDLQQPKLFFHMQRAAYVIGQRTCQKFSQGDRIFIAWLPLFETRLLPGFMAPHDYPLQKWRVHTHPIKFVAQFSRLFSGGSSKVAADEADISLAEFKVESDKRWLHRYQQTDFEKGNESMFFTVENYGASLTCGNAGDSSPQGVDTMAEQPCMFVDAMFSNGRWMIVLFWGRGTRDAKQKERVSVVIDVLAISSTLRTEVELTKYHPVLRAFTTIWHQPDSAGLGKKALSQDYRSIVSDCKSLQA</sequence>
<evidence type="ECO:0000313" key="1">
    <source>
        <dbReference type="EMBL" id="KDN47007.1"/>
    </source>
</evidence>
<dbReference type="EMBL" id="JMSN01000032">
    <property type="protein sequence ID" value="KDN47007.1"/>
    <property type="molecule type" value="Genomic_DNA"/>
</dbReference>
<comment type="caution">
    <text evidence="1">The sequence shown here is derived from an EMBL/GenBank/DDBJ whole genome shotgun (WGS) entry which is preliminary data.</text>
</comment>
<name>A0A066VZ56_TILAU</name>
<dbReference type="GeneID" id="25265639"/>